<reference evidence="2 3" key="1">
    <citation type="submission" date="2020-08" db="EMBL/GenBank/DDBJ databases">
        <title>Genomic Encyclopedia of Type Strains, Phase IV (KMG-V): Genome sequencing to study the core and pangenomes of soil and plant-associated prokaryotes.</title>
        <authorList>
            <person name="Whitman W."/>
        </authorList>
    </citation>
    <scope>NUCLEOTIDE SEQUENCE [LARGE SCALE GENOMIC DNA]</scope>
    <source>
        <strain evidence="2 3">SEMIA 4084</strain>
    </source>
</reference>
<proteinExistence type="predicted"/>
<feature type="region of interest" description="Disordered" evidence="1">
    <location>
        <begin position="1"/>
        <end position="44"/>
    </location>
</feature>
<name>A0A7W8UB22_9HYPH</name>
<protein>
    <submittedName>
        <fullName evidence="2">Uncharacterized protein</fullName>
    </submittedName>
</protein>
<dbReference type="AlphaFoldDB" id="A0A7W8UB22"/>
<dbReference type="EMBL" id="JACHBK010000004">
    <property type="protein sequence ID" value="MBB5535524.1"/>
    <property type="molecule type" value="Genomic_DNA"/>
</dbReference>
<evidence type="ECO:0000256" key="1">
    <source>
        <dbReference type="SAM" id="MobiDB-lite"/>
    </source>
</evidence>
<accession>A0A7W8UB22</accession>
<dbReference type="Proteomes" id="UP000585507">
    <property type="component" value="Unassembled WGS sequence"/>
</dbReference>
<evidence type="ECO:0000313" key="3">
    <source>
        <dbReference type="Proteomes" id="UP000585507"/>
    </source>
</evidence>
<sequence length="59" mass="6391">MKNGAVTSTATFFFRSEPSSRRRPGGAATPPPKPTRAGPETHSVKFSSGWSVSWVRRSV</sequence>
<evidence type="ECO:0000313" key="2">
    <source>
        <dbReference type="EMBL" id="MBB5535524.1"/>
    </source>
</evidence>
<gene>
    <name evidence="2" type="ORF">GGD55_002218</name>
</gene>
<feature type="compositionally biased region" description="Polar residues" evidence="1">
    <location>
        <begin position="1"/>
        <end position="11"/>
    </location>
</feature>
<feature type="compositionally biased region" description="Low complexity" evidence="1">
    <location>
        <begin position="35"/>
        <end position="44"/>
    </location>
</feature>
<comment type="caution">
    <text evidence="2">The sequence shown here is derived from an EMBL/GenBank/DDBJ whole genome shotgun (WGS) entry which is preliminary data.</text>
</comment>
<organism evidence="2 3">
    <name type="scientific">Rhizobium giardinii</name>
    <dbReference type="NCBI Taxonomy" id="56731"/>
    <lineage>
        <taxon>Bacteria</taxon>
        <taxon>Pseudomonadati</taxon>
        <taxon>Pseudomonadota</taxon>
        <taxon>Alphaproteobacteria</taxon>
        <taxon>Hyphomicrobiales</taxon>
        <taxon>Rhizobiaceae</taxon>
        <taxon>Rhizobium/Agrobacterium group</taxon>
        <taxon>Rhizobium</taxon>
    </lineage>
</organism>
<keyword evidence="3" id="KW-1185">Reference proteome</keyword>